<dbReference type="SUPFAM" id="SSF52540">
    <property type="entry name" value="P-loop containing nucleoside triphosphate hydrolases"/>
    <property type="match status" value="1"/>
</dbReference>
<dbReference type="Pfam" id="PF00664">
    <property type="entry name" value="ABC_membrane"/>
    <property type="match status" value="1"/>
</dbReference>
<comment type="subcellular location">
    <subcellularLocation>
        <location evidence="1">Cell membrane</location>
        <topology evidence="1">Multi-pass membrane protein</topology>
    </subcellularLocation>
</comment>
<evidence type="ECO:0000256" key="1">
    <source>
        <dbReference type="ARBA" id="ARBA00004651"/>
    </source>
</evidence>
<dbReference type="InterPro" id="IPR039421">
    <property type="entry name" value="Type_1_exporter"/>
</dbReference>
<evidence type="ECO:0000256" key="2">
    <source>
        <dbReference type="ARBA" id="ARBA00022692"/>
    </source>
</evidence>
<evidence type="ECO:0000256" key="6">
    <source>
        <dbReference type="ARBA" id="ARBA00023136"/>
    </source>
</evidence>
<dbReference type="PANTHER" id="PTHR24221:SF654">
    <property type="entry name" value="ATP-BINDING CASSETTE SUB-FAMILY B MEMBER 6"/>
    <property type="match status" value="1"/>
</dbReference>
<dbReference type="InterPro" id="IPR011527">
    <property type="entry name" value="ABC1_TM_dom"/>
</dbReference>
<feature type="transmembrane region" description="Helical" evidence="8">
    <location>
        <begin position="46"/>
        <end position="65"/>
    </location>
</feature>
<evidence type="ECO:0000313" key="12">
    <source>
        <dbReference type="Proteomes" id="UP000254425"/>
    </source>
</evidence>
<evidence type="ECO:0000256" key="3">
    <source>
        <dbReference type="ARBA" id="ARBA00022741"/>
    </source>
</evidence>
<dbReference type="GO" id="GO:0140359">
    <property type="term" value="F:ABC-type transporter activity"/>
    <property type="evidence" value="ECO:0007669"/>
    <property type="project" value="InterPro"/>
</dbReference>
<dbReference type="CDD" id="cd03228">
    <property type="entry name" value="ABCC_MRP_Like"/>
    <property type="match status" value="1"/>
</dbReference>
<dbReference type="GO" id="GO:0034040">
    <property type="term" value="F:ATPase-coupled lipid transmembrane transporter activity"/>
    <property type="evidence" value="ECO:0007669"/>
    <property type="project" value="TreeGrafter"/>
</dbReference>
<dbReference type="Gene3D" id="3.40.50.300">
    <property type="entry name" value="P-loop containing nucleotide triphosphate hydrolases"/>
    <property type="match status" value="1"/>
</dbReference>
<sequence length="599" mass="63284">MTRDVPSGTAPRRPRGGGGLHRKPTGTARTLLRPVFSAHRPTLVRLFLWSLLGTVPVLLSGQLVAASLDHGFLRDDAAVGFGALGCYGLVMVGGAFGSRQAVPHMARVTEAVRDHLVRVSVRGSILQAVAAGQQPRTSAVSRITDQTERARQLLANLLMTASTSGFTFGAAIVGLSTLAPVVGLLLVPVALVAAVALVRLSLAWRRRYSRSLDTEERLADEAGRVVGGIRDVVACAATGRAAGDLEERLRTNAEAAASVGVVGGARNGVIAFTARMPLMLLLALAPWLVSSGALSPGQLVGAATYLITSLEPALRVLVQSIGNLGLELATVLRRLSAFGQVPVLAAGGTAAPEAARGADLDLHRVTFRYGPHSEPVLHDASFRIESGEHLVIVGPSGIGKSTLVNVLSGLESPESGAVRLAGTDLGELSTDWLRRTVALVPQEAYVFAGTLRENLTYLRPDADQRRLDHVVRVLGLGELVRRHGGYDGEPLHPGALSEGQRQLITLARVHLSPARVVILDEATCHLDPVTEERVEHAFRRREGTLIVIAHRISSALRARRILVLDTGGLHSGTHDGLVRDSSTYANLVGHWNGDGGDGA</sequence>
<feature type="compositionally biased region" description="Low complexity" evidence="7">
    <location>
        <begin position="1"/>
        <end position="11"/>
    </location>
</feature>
<name>A0A345XM26_9ACTN</name>
<dbReference type="GO" id="GO:0016887">
    <property type="term" value="F:ATP hydrolysis activity"/>
    <property type="evidence" value="ECO:0007669"/>
    <property type="project" value="InterPro"/>
</dbReference>
<dbReference type="SUPFAM" id="SSF90123">
    <property type="entry name" value="ABC transporter transmembrane region"/>
    <property type="match status" value="1"/>
</dbReference>
<keyword evidence="12" id="KW-1185">Reference proteome</keyword>
<dbReference type="EMBL" id="CP031320">
    <property type="protein sequence ID" value="AXK32692.1"/>
    <property type="molecule type" value="Genomic_DNA"/>
</dbReference>
<evidence type="ECO:0000256" key="5">
    <source>
        <dbReference type="ARBA" id="ARBA00022989"/>
    </source>
</evidence>
<dbReference type="GO" id="GO:0005886">
    <property type="term" value="C:plasma membrane"/>
    <property type="evidence" value="ECO:0007669"/>
    <property type="project" value="UniProtKB-SubCell"/>
</dbReference>
<dbReference type="InterPro" id="IPR003439">
    <property type="entry name" value="ABC_transporter-like_ATP-bd"/>
</dbReference>
<dbReference type="InterPro" id="IPR003593">
    <property type="entry name" value="AAA+_ATPase"/>
</dbReference>
<dbReference type="AlphaFoldDB" id="A0A345XM26"/>
<feature type="domain" description="ABC transporter" evidence="9">
    <location>
        <begin position="360"/>
        <end position="591"/>
    </location>
</feature>
<protein>
    <submittedName>
        <fullName evidence="11">ABC transporter ATP-binding protein</fullName>
    </submittedName>
</protein>
<feature type="transmembrane region" description="Helical" evidence="8">
    <location>
        <begin position="269"/>
        <end position="289"/>
    </location>
</feature>
<accession>A0A345XM26</accession>
<evidence type="ECO:0000313" key="11">
    <source>
        <dbReference type="EMBL" id="AXK32692.1"/>
    </source>
</evidence>
<dbReference type="Proteomes" id="UP000254425">
    <property type="component" value="Chromosome"/>
</dbReference>
<feature type="compositionally biased region" description="Basic residues" evidence="7">
    <location>
        <begin position="12"/>
        <end position="24"/>
    </location>
</feature>
<dbReference type="SMART" id="SM00382">
    <property type="entry name" value="AAA"/>
    <property type="match status" value="1"/>
</dbReference>
<gene>
    <name evidence="11" type="ORF">DVA86_08565</name>
</gene>
<dbReference type="Pfam" id="PF00005">
    <property type="entry name" value="ABC_tran"/>
    <property type="match status" value="1"/>
</dbReference>
<evidence type="ECO:0000259" key="9">
    <source>
        <dbReference type="PROSITE" id="PS50893"/>
    </source>
</evidence>
<evidence type="ECO:0000256" key="4">
    <source>
        <dbReference type="ARBA" id="ARBA00022840"/>
    </source>
</evidence>
<dbReference type="GO" id="GO:0005524">
    <property type="term" value="F:ATP binding"/>
    <property type="evidence" value="ECO:0007669"/>
    <property type="project" value="UniProtKB-KW"/>
</dbReference>
<dbReference type="PROSITE" id="PS50893">
    <property type="entry name" value="ABC_TRANSPORTER_2"/>
    <property type="match status" value="1"/>
</dbReference>
<dbReference type="PROSITE" id="PS50929">
    <property type="entry name" value="ABC_TM1F"/>
    <property type="match status" value="1"/>
</dbReference>
<feature type="region of interest" description="Disordered" evidence="7">
    <location>
        <begin position="1"/>
        <end position="26"/>
    </location>
</feature>
<evidence type="ECO:0000256" key="7">
    <source>
        <dbReference type="SAM" id="MobiDB-lite"/>
    </source>
</evidence>
<reference evidence="11 12" key="1">
    <citation type="submission" date="2018-07" db="EMBL/GenBank/DDBJ databases">
        <title>Draft genome of the type strain Streptomyces armeniacus ATCC 15676.</title>
        <authorList>
            <person name="Labana P."/>
            <person name="Gosse J.T."/>
            <person name="Boddy C.N."/>
        </authorList>
    </citation>
    <scope>NUCLEOTIDE SEQUENCE [LARGE SCALE GENOMIC DNA]</scope>
    <source>
        <strain evidence="11 12">ATCC 15676</strain>
    </source>
</reference>
<keyword evidence="3" id="KW-0547">Nucleotide-binding</keyword>
<dbReference type="InterPro" id="IPR027417">
    <property type="entry name" value="P-loop_NTPase"/>
</dbReference>
<proteinExistence type="predicted"/>
<keyword evidence="5 8" id="KW-1133">Transmembrane helix</keyword>
<feature type="transmembrane region" description="Helical" evidence="8">
    <location>
        <begin position="181"/>
        <end position="202"/>
    </location>
</feature>
<keyword evidence="6 8" id="KW-0472">Membrane</keyword>
<evidence type="ECO:0000256" key="8">
    <source>
        <dbReference type="SAM" id="Phobius"/>
    </source>
</evidence>
<keyword evidence="4 11" id="KW-0067">ATP-binding</keyword>
<feature type="domain" description="ABC transmembrane type-1" evidence="10">
    <location>
        <begin position="46"/>
        <end position="312"/>
    </location>
</feature>
<dbReference type="Gene3D" id="1.20.1560.10">
    <property type="entry name" value="ABC transporter type 1, transmembrane domain"/>
    <property type="match status" value="1"/>
</dbReference>
<keyword evidence="2 8" id="KW-0812">Transmembrane</keyword>
<organism evidence="11 12">
    <name type="scientific">Streptomyces armeniacus</name>
    <dbReference type="NCBI Taxonomy" id="83291"/>
    <lineage>
        <taxon>Bacteria</taxon>
        <taxon>Bacillati</taxon>
        <taxon>Actinomycetota</taxon>
        <taxon>Actinomycetes</taxon>
        <taxon>Kitasatosporales</taxon>
        <taxon>Streptomycetaceae</taxon>
        <taxon>Streptomyces</taxon>
    </lineage>
</organism>
<feature type="transmembrane region" description="Helical" evidence="8">
    <location>
        <begin position="77"/>
        <end position="97"/>
    </location>
</feature>
<dbReference type="RefSeq" id="WP_208877073.1">
    <property type="nucleotide sequence ID" value="NZ_CP031320.1"/>
</dbReference>
<dbReference type="PANTHER" id="PTHR24221">
    <property type="entry name" value="ATP-BINDING CASSETTE SUB-FAMILY B"/>
    <property type="match status" value="1"/>
</dbReference>
<dbReference type="KEGG" id="sarm:DVA86_08565"/>
<dbReference type="InterPro" id="IPR036640">
    <property type="entry name" value="ABC1_TM_sf"/>
</dbReference>
<evidence type="ECO:0000259" key="10">
    <source>
        <dbReference type="PROSITE" id="PS50929"/>
    </source>
</evidence>
<feature type="transmembrane region" description="Helical" evidence="8">
    <location>
        <begin position="153"/>
        <end position="175"/>
    </location>
</feature>